<feature type="compositionally biased region" description="Basic residues" evidence="1">
    <location>
        <begin position="1030"/>
        <end position="1039"/>
    </location>
</feature>
<reference evidence="3 4" key="1">
    <citation type="journal article" date="2019" name="Sci. Rep.">
        <title>Nanopore sequencing improves the draft genome of the human pathogenic amoeba Naegleria fowleri.</title>
        <authorList>
            <person name="Liechti N."/>
            <person name="Schurch N."/>
            <person name="Bruggmann R."/>
            <person name="Wittwer M."/>
        </authorList>
    </citation>
    <scope>NUCLEOTIDE SEQUENCE [LARGE SCALE GENOMIC DNA]</scope>
    <source>
        <strain evidence="3 4">ATCC 30894</strain>
    </source>
</reference>
<comment type="caution">
    <text evidence="3">The sequence shown here is derived from an EMBL/GenBank/DDBJ whole genome shotgun (WGS) entry which is preliminary data.</text>
</comment>
<keyword evidence="4" id="KW-1185">Reference proteome</keyword>
<evidence type="ECO:0000313" key="3">
    <source>
        <dbReference type="EMBL" id="KAF0983814.1"/>
    </source>
</evidence>
<dbReference type="GO" id="GO:0042795">
    <property type="term" value="P:snRNA transcription by RNA polymerase II"/>
    <property type="evidence" value="ECO:0007669"/>
    <property type="project" value="TreeGrafter"/>
</dbReference>
<feature type="region of interest" description="Disordered" evidence="1">
    <location>
        <begin position="185"/>
        <end position="205"/>
    </location>
</feature>
<dbReference type="Pfam" id="PF10505">
    <property type="entry name" value="NARG2_C"/>
    <property type="match status" value="1"/>
</dbReference>
<evidence type="ECO:0000313" key="4">
    <source>
        <dbReference type="Proteomes" id="UP000444721"/>
    </source>
</evidence>
<dbReference type="OrthoDB" id="6288737at2759"/>
<sequence length="1050" mass="120440">MMNKNEGNNNDSSSELKNTSKEEASSPFEYYEILRGNIDNEFKRPKLMLPLAWNKLKPPSEIFEKEINKFGSTVSMYKKGENENLKQISVDFDYLNALSEMPNIEPIKRLTKHYPNASSGSNSEYLFHWMDFREEHNQIPLMNSVMDVDVLRDLNVPLIFSSNKDPSSKLLKLLVEKRKEFVEKSKSHEEPFQNSRIPTLPQGPILQKDEPVQPSIAALTSPTMHQPQKPMMNTVTSFSRIDEQSEGSESEEETKMYIMEDDHLEMGGFDQPMSHETEPIEHVQTPLQQVKMPQIDAHGSERNEESTKSISSLASVQSVSPSTTSTIALSTSSGNTPVTQVVETKKKCKRSKKKKTDETQLKRQASSKPTPNPLDHLGKYSCLTQEDVAFYLKGLKQFKAFQKQTALSNALPPPPPLFFKLKKMIEEEQAIYRKYLFDDAWNNRLVRYFHTDPYIMEQVEKMKQRKKLDRLVPTSATSNFHDMKHILPRHFELMKSMNLFNLQKTKMLVSPTLGGSTMPNVADPILKFSKSIYQTTDKYFTYHRNTLIYQQESAEQIEVDSTASDEASTSTTTAKIVRLPKLPISTNIYKVDDPSLNPIAGDTSSEQVIDQSTASVYDPLKHLHKSKSSMNVYLHRNLPQVTDDTIINDVILPQFPEIDFVCASSAMSALLNTLGPTFSEEWCIPVIAKPYSGRTSNNSLTESSDKTKQKKFTIFLEKPLIKKVWTQRDVNQLYYKYTVKTVSLRGPLIHVPSKTAIPTLKIDEQPAENYTQFELMHRDGEPISYNLFTLGNLKILFRTKIDGAYNDVKTDRATVVKLITKLEYQTEKGLELSTQSELAKWWTNVFLRPASAIIVNRIDVAQNRVCRTEFKRVKDVLPEVEDEEEENERYWSNVLTSNLSLNPGVAGGGANSGFQPQLSIQTVYGVLTELMNLISTFQEHNLLDYRFLIQKMANEPYIHLLVEHRKSSSIDSLIPRSQKFYYDLHMDYEKHGGVNDLSKMDYIPLTWKSKKQIPYTFPIRPSLTTINQEKHKRKNKNHHRNEQVSKKIKQ</sequence>
<evidence type="ECO:0000256" key="1">
    <source>
        <dbReference type="SAM" id="MobiDB-lite"/>
    </source>
</evidence>
<gene>
    <name evidence="3" type="ORF">FDP41_007729</name>
</gene>
<accession>A0A6A5CB75</accession>
<feature type="compositionally biased region" description="Low complexity" evidence="1">
    <location>
        <begin position="309"/>
        <end position="333"/>
    </location>
</feature>
<protein>
    <recommendedName>
        <fullName evidence="2">Little elongation complex subunit 2 C-terminal domain-containing protein</fullName>
    </recommendedName>
</protein>
<dbReference type="VEuPathDB" id="AmoebaDB:NfTy_006250"/>
<feature type="compositionally biased region" description="Basic and acidic residues" evidence="1">
    <location>
        <begin position="1040"/>
        <end position="1050"/>
    </location>
</feature>
<dbReference type="AlphaFoldDB" id="A0A6A5CB75"/>
<feature type="region of interest" description="Disordered" evidence="1">
    <location>
        <begin position="1"/>
        <end position="22"/>
    </location>
</feature>
<organism evidence="3 4">
    <name type="scientific">Naegleria fowleri</name>
    <name type="common">Brain eating amoeba</name>
    <dbReference type="NCBI Taxonomy" id="5763"/>
    <lineage>
        <taxon>Eukaryota</taxon>
        <taxon>Discoba</taxon>
        <taxon>Heterolobosea</taxon>
        <taxon>Tetramitia</taxon>
        <taxon>Eutetramitia</taxon>
        <taxon>Vahlkampfiidae</taxon>
        <taxon>Naegleria</taxon>
    </lineage>
</organism>
<dbReference type="Proteomes" id="UP000444721">
    <property type="component" value="Unassembled WGS sequence"/>
</dbReference>
<dbReference type="GO" id="GO:0045945">
    <property type="term" value="P:positive regulation of transcription by RNA polymerase III"/>
    <property type="evidence" value="ECO:0007669"/>
    <property type="project" value="TreeGrafter"/>
</dbReference>
<feature type="compositionally biased region" description="Polar residues" evidence="1">
    <location>
        <begin position="1"/>
        <end position="17"/>
    </location>
</feature>
<dbReference type="PANTHER" id="PTHR14633:SF3">
    <property type="entry name" value="LITTLE ELONGATION COMPLEX SUBUNIT 2"/>
    <property type="match status" value="1"/>
</dbReference>
<dbReference type="RefSeq" id="XP_044568527.1">
    <property type="nucleotide sequence ID" value="XM_044711505.1"/>
</dbReference>
<dbReference type="EMBL" id="VFQX01000004">
    <property type="protein sequence ID" value="KAF0983814.1"/>
    <property type="molecule type" value="Genomic_DNA"/>
</dbReference>
<feature type="region of interest" description="Disordered" evidence="1">
    <location>
        <begin position="1024"/>
        <end position="1050"/>
    </location>
</feature>
<proteinExistence type="predicted"/>
<dbReference type="GO" id="GO:0008023">
    <property type="term" value="C:transcription elongation factor complex"/>
    <property type="evidence" value="ECO:0007669"/>
    <property type="project" value="InterPro"/>
</dbReference>
<dbReference type="VEuPathDB" id="AmoebaDB:FDP41_007729"/>
<name>A0A6A5CB75_NAEFO</name>
<feature type="region of interest" description="Disordered" evidence="1">
    <location>
        <begin position="297"/>
        <end position="375"/>
    </location>
</feature>
<dbReference type="VEuPathDB" id="AmoebaDB:NF0016950"/>
<feature type="compositionally biased region" description="Basic and acidic residues" evidence="1">
    <location>
        <begin position="298"/>
        <end position="307"/>
    </location>
</feature>
<dbReference type="GO" id="GO:0042796">
    <property type="term" value="P:snRNA transcription by RNA polymerase III"/>
    <property type="evidence" value="ECO:0007669"/>
    <property type="project" value="TreeGrafter"/>
</dbReference>
<dbReference type="PANTHER" id="PTHR14633">
    <property type="entry name" value="LITTLE ELONGATION COMPLEX SUBUNIT 2"/>
    <property type="match status" value="1"/>
</dbReference>
<feature type="domain" description="Little elongation complex subunit 2 C-terminal" evidence="2">
    <location>
        <begin position="783"/>
        <end position="871"/>
    </location>
</feature>
<dbReference type="GeneID" id="68114947"/>
<dbReference type="InterPro" id="IPR019535">
    <property type="entry name" value="ICE2_C"/>
</dbReference>
<evidence type="ECO:0000259" key="2">
    <source>
        <dbReference type="Pfam" id="PF10505"/>
    </source>
</evidence>